<dbReference type="SUPFAM" id="SSF69318">
    <property type="entry name" value="Integrin alpha N-terminal domain"/>
    <property type="match status" value="1"/>
</dbReference>
<dbReference type="InterPro" id="IPR013517">
    <property type="entry name" value="FG-GAP"/>
</dbReference>
<accession>A9V795</accession>
<sequence length="435" mass="45609">MAYQTRCGPGPYVGCLALAALWSIVAVRADVPSVTTDMAGNLHIASPQDVNVTAETVYVNGNPRVITAAAAWNAMVEADPFLLWQSPATEIVARDLSEPTAVHVADLDNDGWPDVIAACPVSRQLVWYRNLGTRKFGPAIEVALNLTTPSAVYAADLDQDGWVDLLSASEVDGHVLFHKNNGDAGFAVPLVLSMSAIGGHSITVADLDQDQHLDVLVAGGSNNTVAWFANRGDGTFAAPSFLPVTNAACVVAVDVDGNGALDVVVGSSSIGARWFPNHGNGSFASPIAITANSAVQQLATGDLDADGHEDLALLLPDEEAVVWYRNLGNGSFAATPRTITDGLYEGTDLLLVDVNADDHLDVVVASSSEGTVSWFRNSHAAAGAAFSSAMLVAAYDEYLGLATGDLDQDGHIDILSVSASSIPVAWYRNIDWNLL</sequence>
<dbReference type="AlphaFoldDB" id="A9V795"/>
<feature type="chain" id="PRO_5002742893" description="VCBS repeat-containing protein" evidence="2">
    <location>
        <begin position="30"/>
        <end position="435"/>
    </location>
</feature>
<evidence type="ECO:0008006" key="5">
    <source>
        <dbReference type="Google" id="ProtNLM"/>
    </source>
</evidence>
<dbReference type="Gene3D" id="2.130.10.130">
    <property type="entry name" value="Integrin alpha, N-terminal"/>
    <property type="match status" value="2"/>
</dbReference>
<evidence type="ECO:0000313" key="4">
    <source>
        <dbReference type="Proteomes" id="UP000001357"/>
    </source>
</evidence>
<dbReference type="EMBL" id="CH991565">
    <property type="protein sequence ID" value="EDQ86476.1"/>
    <property type="molecule type" value="Genomic_DNA"/>
</dbReference>
<keyword evidence="1 2" id="KW-0732">Signal</keyword>
<dbReference type="InterPro" id="IPR028994">
    <property type="entry name" value="Integrin_alpha_N"/>
</dbReference>
<dbReference type="KEGG" id="mbr:MONBRDRAFT_33753"/>
<protein>
    <recommendedName>
        <fullName evidence="5">VCBS repeat-containing protein</fullName>
    </recommendedName>
</protein>
<organism evidence="3 4">
    <name type="scientific">Monosiga brevicollis</name>
    <name type="common">Choanoflagellate</name>
    <dbReference type="NCBI Taxonomy" id="81824"/>
    <lineage>
        <taxon>Eukaryota</taxon>
        <taxon>Choanoflagellata</taxon>
        <taxon>Craspedida</taxon>
        <taxon>Salpingoecidae</taxon>
        <taxon>Monosiga</taxon>
    </lineage>
</organism>
<dbReference type="Pfam" id="PF13517">
    <property type="entry name" value="FG-GAP_3"/>
    <property type="match status" value="3"/>
</dbReference>
<dbReference type="GeneID" id="5893843"/>
<feature type="signal peptide" evidence="2">
    <location>
        <begin position="1"/>
        <end position="29"/>
    </location>
</feature>
<dbReference type="Proteomes" id="UP000001357">
    <property type="component" value="Unassembled WGS sequence"/>
</dbReference>
<dbReference type="RefSeq" id="XP_001748589.1">
    <property type="nucleotide sequence ID" value="XM_001748537.1"/>
</dbReference>
<reference evidence="3 4" key="1">
    <citation type="journal article" date="2008" name="Nature">
        <title>The genome of the choanoflagellate Monosiga brevicollis and the origin of metazoans.</title>
        <authorList>
            <consortium name="JGI Sequencing"/>
            <person name="King N."/>
            <person name="Westbrook M.J."/>
            <person name="Young S.L."/>
            <person name="Kuo A."/>
            <person name="Abedin M."/>
            <person name="Chapman J."/>
            <person name="Fairclough S."/>
            <person name="Hellsten U."/>
            <person name="Isogai Y."/>
            <person name="Letunic I."/>
            <person name="Marr M."/>
            <person name="Pincus D."/>
            <person name="Putnam N."/>
            <person name="Rokas A."/>
            <person name="Wright K.J."/>
            <person name="Zuzow R."/>
            <person name="Dirks W."/>
            <person name="Good M."/>
            <person name="Goodstein D."/>
            <person name="Lemons D."/>
            <person name="Li W."/>
            <person name="Lyons J.B."/>
            <person name="Morris A."/>
            <person name="Nichols S."/>
            <person name="Richter D.J."/>
            <person name="Salamov A."/>
            <person name="Bork P."/>
            <person name="Lim W.A."/>
            <person name="Manning G."/>
            <person name="Miller W.T."/>
            <person name="McGinnis W."/>
            <person name="Shapiro H."/>
            <person name="Tjian R."/>
            <person name="Grigoriev I.V."/>
            <person name="Rokhsar D."/>
        </authorList>
    </citation>
    <scope>NUCLEOTIDE SEQUENCE [LARGE SCALE GENOMIC DNA]</scope>
    <source>
        <strain evidence="4">MX1 / ATCC 50154</strain>
    </source>
</reference>
<keyword evidence="4" id="KW-1185">Reference proteome</keyword>
<dbReference type="PANTHER" id="PTHR44103">
    <property type="entry name" value="PROPROTEIN CONVERTASE P"/>
    <property type="match status" value="1"/>
</dbReference>
<evidence type="ECO:0000256" key="2">
    <source>
        <dbReference type="SAM" id="SignalP"/>
    </source>
</evidence>
<dbReference type="PANTHER" id="PTHR44103:SF1">
    <property type="entry name" value="PROPROTEIN CONVERTASE P"/>
    <property type="match status" value="1"/>
</dbReference>
<name>A9V795_MONBE</name>
<gene>
    <name evidence="3" type="ORF">MONBRDRAFT_33753</name>
</gene>
<dbReference type="InParanoid" id="A9V795"/>
<evidence type="ECO:0000256" key="1">
    <source>
        <dbReference type="ARBA" id="ARBA00022729"/>
    </source>
</evidence>
<proteinExistence type="predicted"/>
<evidence type="ECO:0000313" key="3">
    <source>
        <dbReference type="EMBL" id="EDQ86476.1"/>
    </source>
</evidence>